<dbReference type="PANTHER" id="PTHR31286">
    <property type="entry name" value="GLYCINE-RICH CELL WALL STRUCTURAL PROTEIN 1.8-LIKE"/>
    <property type="match status" value="1"/>
</dbReference>
<evidence type="ECO:0000313" key="3">
    <source>
        <dbReference type="Proteomes" id="UP000236291"/>
    </source>
</evidence>
<dbReference type="AlphaFoldDB" id="A0A2K3NNI1"/>
<reference evidence="2 3" key="2">
    <citation type="journal article" date="2017" name="Front. Plant Sci.">
        <title>Gene Classification and Mining of Molecular Markers Useful in Red Clover (Trifolium pratense) Breeding.</title>
        <authorList>
            <person name="Istvanek J."/>
            <person name="Dluhosova J."/>
            <person name="Dluhos P."/>
            <person name="Patkova L."/>
            <person name="Nedelnik J."/>
            <person name="Repkova J."/>
        </authorList>
    </citation>
    <scope>NUCLEOTIDE SEQUENCE [LARGE SCALE GENOMIC DNA]</scope>
    <source>
        <strain evidence="3">cv. Tatra</strain>
        <tissue evidence="2">Young leaves</tissue>
    </source>
</reference>
<feature type="domain" description="DUF4283" evidence="1">
    <location>
        <begin position="30"/>
        <end position="106"/>
    </location>
</feature>
<gene>
    <name evidence="2" type="ORF">L195_g001004</name>
</gene>
<accession>A0A2K3NNI1</accession>
<organism evidence="2 3">
    <name type="scientific">Trifolium pratense</name>
    <name type="common">Red clover</name>
    <dbReference type="NCBI Taxonomy" id="57577"/>
    <lineage>
        <taxon>Eukaryota</taxon>
        <taxon>Viridiplantae</taxon>
        <taxon>Streptophyta</taxon>
        <taxon>Embryophyta</taxon>
        <taxon>Tracheophyta</taxon>
        <taxon>Spermatophyta</taxon>
        <taxon>Magnoliopsida</taxon>
        <taxon>eudicotyledons</taxon>
        <taxon>Gunneridae</taxon>
        <taxon>Pentapetalae</taxon>
        <taxon>rosids</taxon>
        <taxon>fabids</taxon>
        <taxon>Fabales</taxon>
        <taxon>Fabaceae</taxon>
        <taxon>Papilionoideae</taxon>
        <taxon>50 kb inversion clade</taxon>
        <taxon>NPAAA clade</taxon>
        <taxon>Hologalegina</taxon>
        <taxon>IRL clade</taxon>
        <taxon>Trifolieae</taxon>
        <taxon>Trifolium</taxon>
    </lineage>
</organism>
<comment type="caution">
    <text evidence="2">The sequence shown here is derived from an EMBL/GenBank/DDBJ whole genome shotgun (WGS) entry which is preliminary data.</text>
</comment>
<evidence type="ECO:0000259" key="1">
    <source>
        <dbReference type="Pfam" id="PF14111"/>
    </source>
</evidence>
<sequence>MASEELVNLSLHDREEEGFAFEFEEGDDDAEDLRWCLIGRFLSDRTIHANSMMVRMADLWKPMRGVTIKEAKPGLFLFRFNHQFDMEEVLNNGPWTFDNHLLIMERVQIGVQIENIPLYHADFWVQIHGLPMGLMKEKVGIPLANAIGSFVEYDKNNNSSFWRQYMRLRVKIDVRVPLKKDTFFYLEILYIYIIICLKNDLTTI</sequence>
<proteinExistence type="predicted"/>
<dbReference type="InterPro" id="IPR025558">
    <property type="entry name" value="DUF4283"/>
</dbReference>
<dbReference type="PANTHER" id="PTHR31286:SF153">
    <property type="entry name" value="DUF4283 DOMAIN PROTEIN"/>
    <property type="match status" value="1"/>
</dbReference>
<reference evidence="2 3" key="1">
    <citation type="journal article" date="2014" name="Am. J. Bot.">
        <title>Genome assembly and annotation for red clover (Trifolium pratense; Fabaceae).</title>
        <authorList>
            <person name="Istvanek J."/>
            <person name="Jaros M."/>
            <person name="Krenek A."/>
            <person name="Repkova J."/>
        </authorList>
    </citation>
    <scope>NUCLEOTIDE SEQUENCE [LARGE SCALE GENOMIC DNA]</scope>
    <source>
        <strain evidence="3">cv. Tatra</strain>
        <tissue evidence="2">Young leaves</tissue>
    </source>
</reference>
<protein>
    <recommendedName>
        <fullName evidence="1">DUF4283 domain-containing protein</fullName>
    </recommendedName>
</protein>
<dbReference type="EMBL" id="ASHM01000379">
    <property type="protein sequence ID" value="PNY04580.1"/>
    <property type="molecule type" value="Genomic_DNA"/>
</dbReference>
<dbReference type="Pfam" id="PF14111">
    <property type="entry name" value="DUF4283"/>
    <property type="match status" value="1"/>
</dbReference>
<dbReference type="Proteomes" id="UP000236291">
    <property type="component" value="Unassembled WGS sequence"/>
</dbReference>
<evidence type="ECO:0000313" key="2">
    <source>
        <dbReference type="EMBL" id="PNY04580.1"/>
    </source>
</evidence>
<name>A0A2K3NNI1_TRIPR</name>
<dbReference type="InterPro" id="IPR040256">
    <property type="entry name" value="At4g02000-like"/>
</dbReference>